<evidence type="ECO:0000313" key="1">
    <source>
        <dbReference type="EMBL" id="KAA5828133.1"/>
    </source>
</evidence>
<keyword evidence="3" id="KW-1185">Reference proteome</keyword>
<comment type="caution">
    <text evidence="1">The sequence shown here is derived from an EMBL/GenBank/DDBJ whole genome shotgun (WGS) entry which is preliminary data.</text>
</comment>
<evidence type="ECO:0000313" key="4">
    <source>
        <dbReference type="Proteomes" id="UP000322315"/>
    </source>
</evidence>
<reference evidence="1 4" key="1">
    <citation type="journal article" date="2015" name="Int. J. Syst. Evol. Microbiol.">
        <title>Algibacter amylolyticus sp. nov., isolated from intertidal sediment.</title>
        <authorList>
            <person name="Zhang D.C."/>
            <person name="Wu J."/>
            <person name="Neuner K."/>
            <person name="Yao J."/>
            <person name="Margesin R."/>
        </authorList>
    </citation>
    <scope>NUCLEOTIDE SEQUENCE [LARGE SCALE GENOMIC DNA]</scope>
    <source>
        <strain evidence="1 4">RU-4-M-4</strain>
    </source>
</reference>
<evidence type="ECO:0000313" key="3">
    <source>
        <dbReference type="Proteomes" id="UP000315145"/>
    </source>
</evidence>
<name>A0A5M7BH08_9FLAO</name>
<dbReference type="Proteomes" id="UP000322315">
    <property type="component" value="Unassembled WGS sequence"/>
</dbReference>
<reference evidence="2 3" key="2">
    <citation type="submission" date="2019-07" db="EMBL/GenBank/DDBJ databases">
        <title>Algibacter marinivivus sp. nov., isolated from the surface of a marine red alga.</title>
        <authorList>
            <person name="Zhong X."/>
            <person name="Xu W."/>
            <person name="Zhang Y."/>
            <person name="Zhang Q."/>
            <person name="Du Z."/>
        </authorList>
    </citation>
    <scope>NUCLEOTIDE SEQUENCE [LARGE SCALE GENOMIC DNA]</scope>
    <source>
        <strain evidence="2 3">RU-4-M-4</strain>
    </source>
</reference>
<dbReference type="RefSeq" id="WP_144115498.1">
    <property type="nucleotide sequence ID" value="NZ_JACHGE010000001.1"/>
</dbReference>
<dbReference type="OrthoDB" id="1448832at2"/>
<accession>A0A5M7BH08</accession>
<sequence length="185" mass="21121">MEGKIYKIYGLVLSLAMCFWSCTEEIDLNQAEDLELSPVIENSLLFFEAPASEFFEGGTEVNESSDFIEVDIFKNSFNRSHLIKAEFVFEVVNSIDRSYELQIDFLDDLDQLVHTFSFEASASPDNSEIYTKYTEVFEGNTLRALMVTGKLSFTITMQPGDEVNENSPGRINMQSKSVFYFNIKD</sequence>
<dbReference type="Proteomes" id="UP000315145">
    <property type="component" value="Unassembled WGS sequence"/>
</dbReference>
<dbReference type="EMBL" id="VWRS01000001">
    <property type="protein sequence ID" value="KAA5828133.1"/>
    <property type="molecule type" value="Genomic_DNA"/>
</dbReference>
<dbReference type="AlphaFoldDB" id="A0A5M7BH08"/>
<proteinExistence type="predicted"/>
<reference evidence="1" key="3">
    <citation type="submission" date="2019-09" db="EMBL/GenBank/DDBJ databases">
        <authorList>
            <person name="Zhang D.-C."/>
        </authorList>
    </citation>
    <scope>NUCLEOTIDE SEQUENCE</scope>
    <source>
        <strain evidence="1">RU-4-M-4</strain>
    </source>
</reference>
<gene>
    <name evidence="1" type="ORF">F2B50_04670</name>
    <name evidence="2" type="ORF">FPF71_04670</name>
</gene>
<organism evidence="1 4">
    <name type="scientific">Algibacter amylolyticus</name>
    <dbReference type="NCBI Taxonomy" id="1608400"/>
    <lineage>
        <taxon>Bacteria</taxon>
        <taxon>Pseudomonadati</taxon>
        <taxon>Bacteroidota</taxon>
        <taxon>Flavobacteriia</taxon>
        <taxon>Flavobacteriales</taxon>
        <taxon>Flavobacteriaceae</taxon>
        <taxon>Algibacter</taxon>
    </lineage>
</organism>
<protein>
    <submittedName>
        <fullName evidence="1">Uncharacterized protein</fullName>
    </submittedName>
</protein>
<evidence type="ECO:0000313" key="2">
    <source>
        <dbReference type="EMBL" id="TSJ82378.1"/>
    </source>
</evidence>
<dbReference type="EMBL" id="VMBF01000001">
    <property type="protein sequence ID" value="TSJ82378.1"/>
    <property type="molecule type" value="Genomic_DNA"/>
</dbReference>